<proteinExistence type="predicted"/>
<dbReference type="Proteomes" id="UP000231414">
    <property type="component" value="Unassembled WGS sequence"/>
</dbReference>
<dbReference type="AlphaFoldDB" id="A0A2H0X6T3"/>
<reference evidence="3" key="1">
    <citation type="submission" date="2017-09" db="EMBL/GenBank/DDBJ databases">
        <title>Depth-based differentiation of microbial function through sediment-hosted aquifers and enrichment of novel symbionts in the deep terrestrial subsurface.</title>
        <authorList>
            <person name="Probst A.J."/>
            <person name="Ladd B."/>
            <person name="Jarett J.K."/>
            <person name="Geller-Mcgrath D.E."/>
            <person name="Sieber C.M.K."/>
            <person name="Emerson J.B."/>
            <person name="Anantharaman K."/>
            <person name="Thomas B.C."/>
            <person name="Malmstrom R."/>
            <person name="Stieglmeier M."/>
            <person name="Klingl A."/>
            <person name="Woyke T."/>
            <person name="Ryan C.M."/>
            <person name="Banfield J.F."/>
        </authorList>
    </citation>
    <scope>NUCLEOTIDE SEQUENCE [LARGE SCALE GENOMIC DNA]</scope>
</reference>
<evidence type="ECO:0000256" key="1">
    <source>
        <dbReference type="SAM" id="Phobius"/>
    </source>
</evidence>
<name>A0A2H0X6T3_UNCKA</name>
<evidence type="ECO:0000313" key="2">
    <source>
        <dbReference type="EMBL" id="PIS20545.1"/>
    </source>
</evidence>
<dbReference type="EMBL" id="PEYW01000048">
    <property type="protein sequence ID" value="PIS20545.1"/>
    <property type="molecule type" value="Genomic_DNA"/>
</dbReference>
<sequence length="77" mass="9164">MLLADFWRKIKSNRKNQVFLGLFIVSSIILNHYLMREFFGLYSLQVAIIFWLILLGLPVFIASKLAKLLRRFSERVF</sequence>
<comment type="caution">
    <text evidence="2">The sequence shown here is derived from an EMBL/GenBank/DDBJ whole genome shotgun (WGS) entry which is preliminary data.</text>
</comment>
<protein>
    <submittedName>
        <fullName evidence="2">Uncharacterized protein</fullName>
    </submittedName>
</protein>
<accession>A0A2H0X6T3</accession>
<organism evidence="2 3">
    <name type="scientific">candidate division WWE3 bacterium CG08_land_8_20_14_0_20_43_13</name>
    <dbReference type="NCBI Taxonomy" id="1975087"/>
    <lineage>
        <taxon>Bacteria</taxon>
        <taxon>Katanobacteria</taxon>
    </lineage>
</organism>
<feature type="transmembrane region" description="Helical" evidence="1">
    <location>
        <begin position="41"/>
        <end position="62"/>
    </location>
</feature>
<gene>
    <name evidence="2" type="ORF">COT52_03195</name>
</gene>
<keyword evidence="1" id="KW-1133">Transmembrane helix</keyword>
<keyword evidence="1" id="KW-0812">Transmembrane</keyword>
<keyword evidence="1" id="KW-0472">Membrane</keyword>
<evidence type="ECO:0000313" key="3">
    <source>
        <dbReference type="Proteomes" id="UP000231414"/>
    </source>
</evidence>
<feature type="transmembrane region" description="Helical" evidence="1">
    <location>
        <begin position="18"/>
        <end position="35"/>
    </location>
</feature>